<evidence type="ECO:0000256" key="4">
    <source>
        <dbReference type="ARBA" id="ARBA00022643"/>
    </source>
</evidence>
<gene>
    <name evidence="7" type="ORF">TRFO_41044</name>
</gene>
<evidence type="ECO:0000313" key="7">
    <source>
        <dbReference type="EMBL" id="OHT17373.1"/>
    </source>
</evidence>
<organism evidence="7 8">
    <name type="scientific">Tritrichomonas foetus</name>
    <dbReference type="NCBI Taxonomy" id="1144522"/>
    <lineage>
        <taxon>Eukaryota</taxon>
        <taxon>Metamonada</taxon>
        <taxon>Parabasalia</taxon>
        <taxon>Tritrichomonadida</taxon>
        <taxon>Tritrichomonadidae</taxon>
        <taxon>Tritrichomonas</taxon>
    </lineage>
</organism>
<dbReference type="VEuPathDB" id="TrichDB:TRFO_41044"/>
<dbReference type="InterPro" id="IPR029479">
    <property type="entry name" value="Nitroreductase"/>
</dbReference>
<name>A0A1J4L600_9EUKA</name>
<evidence type="ECO:0000313" key="8">
    <source>
        <dbReference type="Proteomes" id="UP000179807"/>
    </source>
</evidence>
<dbReference type="GO" id="GO:0016491">
    <property type="term" value="F:oxidoreductase activity"/>
    <property type="evidence" value="ECO:0007669"/>
    <property type="project" value="UniProtKB-KW"/>
</dbReference>
<dbReference type="OrthoDB" id="41362at2759"/>
<evidence type="ECO:0000256" key="2">
    <source>
        <dbReference type="ARBA" id="ARBA00007118"/>
    </source>
</evidence>
<keyword evidence="4" id="KW-0288">FMN</keyword>
<reference evidence="7" key="1">
    <citation type="submission" date="2016-10" db="EMBL/GenBank/DDBJ databases">
        <authorList>
            <person name="Benchimol M."/>
            <person name="Almeida L.G."/>
            <person name="Vasconcelos A.T."/>
            <person name="Perreira-Neves A."/>
            <person name="Rosa I.A."/>
            <person name="Tasca T."/>
            <person name="Bogo M.R."/>
            <person name="de Souza W."/>
        </authorList>
    </citation>
    <scope>NUCLEOTIDE SEQUENCE [LARGE SCALE GENOMIC DNA]</scope>
    <source>
        <strain evidence="7">K</strain>
    </source>
</reference>
<dbReference type="InterPro" id="IPR000415">
    <property type="entry name" value="Nitroreductase-like"/>
</dbReference>
<feature type="domain" description="Nitroreductase" evidence="6">
    <location>
        <begin position="9"/>
        <end position="162"/>
    </location>
</feature>
<evidence type="ECO:0000256" key="5">
    <source>
        <dbReference type="ARBA" id="ARBA00023002"/>
    </source>
</evidence>
<comment type="cofactor">
    <cofactor evidence="1">
        <name>FMN</name>
        <dbReference type="ChEBI" id="CHEBI:58210"/>
    </cofactor>
</comment>
<evidence type="ECO:0000259" key="6">
    <source>
        <dbReference type="Pfam" id="PF00881"/>
    </source>
</evidence>
<comment type="caution">
    <text evidence="7">The sequence shown here is derived from an EMBL/GenBank/DDBJ whole genome shotgun (WGS) entry which is preliminary data.</text>
</comment>
<comment type="similarity">
    <text evidence="2">Belongs to the nitroreductase family.</text>
</comment>
<keyword evidence="3" id="KW-0285">Flavoprotein</keyword>
<accession>A0A1J4L600</accession>
<dbReference type="PANTHER" id="PTHR43673">
    <property type="entry name" value="NAD(P)H NITROREDUCTASE YDGI-RELATED"/>
    <property type="match status" value="1"/>
</dbReference>
<sequence>MSVLELLNNRHTIRNFDPAYEVDKEVLKKIVECARIAPSAYSVQDVDFLVCTNRAKNQEAADAQISALPADVAAHLNSRKESFGVTNVLTCDASAEIVLYHNERGHKDNTPIHAGLAAMSICACAREFGLETMCHAVMCGPGAEKVYGIPEGSSIIAVAVGRALPNAHISTRQYNNKVTYIE</sequence>
<dbReference type="Gene3D" id="3.40.109.10">
    <property type="entry name" value="NADH Oxidase"/>
    <property type="match status" value="1"/>
</dbReference>
<dbReference type="EMBL" id="MLAK01000008">
    <property type="protein sequence ID" value="OHT17373.1"/>
    <property type="molecule type" value="Genomic_DNA"/>
</dbReference>
<dbReference type="Pfam" id="PF00881">
    <property type="entry name" value="Nitroreductase"/>
    <property type="match status" value="1"/>
</dbReference>
<keyword evidence="8" id="KW-1185">Reference proteome</keyword>
<dbReference type="AlphaFoldDB" id="A0A1J4L600"/>
<proteinExistence type="inferred from homology"/>
<dbReference type="Proteomes" id="UP000179807">
    <property type="component" value="Unassembled WGS sequence"/>
</dbReference>
<dbReference type="SUPFAM" id="SSF55469">
    <property type="entry name" value="FMN-dependent nitroreductase-like"/>
    <property type="match status" value="1"/>
</dbReference>
<dbReference type="PANTHER" id="PTHR43673:SF2">
    <property type="entry name" value="NITROREDUCTASE"/>
    <property type="match status" value="1"/>
</dbReference>
<evidence type="ECO:0000256" key="1">
    <source>
        <dbReference type="ARBA" id="ARBA00001917"/>
    </source>
</evidence>
<dbReference type="RefSeq" id="XP_068370509.1">
    <property type="nucleotide sequence ID" value="XM_068513556.1"/>
</dbReference>
<dbReference type="GeneID" id="94848260"/>
<evidence type="ECO:0000256" key="3">
    <source>
        <dbReference type="ARBA" id="ARBA00022630"/>
    </source>
</evidence>
<protein>
    <submittedName>
        <fullName evidence="7">Nitroreductase family protein</fullName>
    </submittedName>
</protein>
<keyword evidence="5" id="KW-0560">Oxidoreductase</keyword>